<dbReference type="InterPro" id="IPR005119">
    <property type="entry name" value="LysR_subst-bd"/>
</dbReference>
<gene>
    <name evidence="6" type="ORF">B0D71_02730</name>
</gene>
<dbReference type="InterPro" id="IPR000847">
    <property type="entry name" value="LysR_HTH_N"/>
</dbReference>
<reference evidence="7" key="1">
    <citation type="submission" date="2017-02" db="EMBL/GenBank/DDBJ databases">
        <authorList>
            <person name="Furmanczyk E.M."/>
        </authorList>
    </citation>
    <scope>NUCLEOTIDE SEQUENCE [LARGE SCALE GENOMIC DNA]</scope>
    <source>
        <strain evidence="7">AP3_22</strain>
    </source>
</reference>
<accession>A0A2S3VUY1</accession>
<evidence type="ECO:0000256" key="2">
    <source>
        <dbReference type="ARBA" id="ARBA00023015"/>
    </source>
</evidence>
<dbReference type="PROSITE" id="PS50931">
    <property type="entry name" value="HTH_LYSR"/>
    <property type="match status" value="1"/>
</dbReference>
<dbReference type="EMBL" id="MUJK01000001">
    <property type="protein sequence ID" value="POF43747.1"/>
    <property type="molecule type" value="Genomic_DNA"/>
</dbReference>
<keyword evidence="2" id="KW-0805">Transcription regulation</keyword>
<comment type="similarity">
    <text evidence="1">Belongs to the LysR transcriptional regulatory family.</text>
</comment>
<dbReference type="GO" id="GO:0003700">
    <property type="term" value="F:DNA-binding transcription factor activity"/>
    <property type="evidence" value="ECO:0007669"/>
    <property type="project" value="InterPro"/>
</dbReference>
<name>A0A2S3VUY1_9PSED</name>
<feature type="domain" description="HTH lysR-type" evidence="5">
    <location>
        <begin position="1"/>
        <end position="58"/>
    </location>
</feature>
<dbReference type="RefSeq" id="WP_103393372.1">
    <property type="nucleotide sequence ID" value="NZ_MUJK01000001.1"/>
</dbReference>
<dbReference type="PANTHER" id="PTHR30346:SF29">
    <property type="entry name" value="LYSR SUBSTRATE-BINDING"/>
    <property type="match status" value="1"/>
</dbReference>
<evidence type="ECO:0000256" key="3">
    <source>
        <dbReference type="ARBA" id="ARBA00023125"/>
    </source>
</evidence>
<keyword evidence="3" id="KW-0238">DNA-binding</keyword>
<dbReference type="Pfam" id="PF03466">
    <property type="entry name" value="LysR_substrate"/>
    <property type="match status" value="1"/>
</dbReference>
<dbReference type="AlphaFoldDB" id="A0A2S3VUY1"/>
<sequence>MDIGRLRALRELSIRKTMAAVAEALHVSPSAVSQQISLLEQEVGIDLVERRGRGVNLTIAGRMLVERANRIFTELESARADMAELKEVVAGELRVAAFPSVAAAFIPKTIRALSATHPQLLVQFDEMEPEEGLNALRSWQTDVALIDDLNIPPGLLDPGIETIPLIEDVFNVMMSPNHRLAHMEEVTLGDLSGELWVIDTASSTYTRVLTDACQNAGFTPNIVARCKGFEVTLSLIREGCAIAIFPELRASFDLQDARVCRLVPEIRRRIFVAFRKGEKKSPALQAFIQSICAHTTDFADPPAA</sequence>
<keyword evidence="7" id="KW-1185">Reference proteome</keyword>
<dbReference type="Gene3D" id="3.40.190.290">
    <property type="match status" value="1"/>
</dbReference>
<comment type="caution">
    <text evidence="6">The sequence shown here is derived from an EMBL/GenBank/DDBJ whole genome shotgun (WGS) entry which is preliminary data.</text>
</comment>
<dbReference type="Proteomes" id="UP000237440">
    <property type="component" value="Unassembled WGS sequence"/>
</dbReference>
<organism evidence="6 7">
    <name type="scientific">Pseudomonas laurylsulfativorans</name>
    <dbReference type="NCBI Taxonomy" id="1943631"/>
    <lineage>
        <taxon>Bacteria</taxon>
        <taxon>Pseudomonadati</taxon>
        <taxon>Pseudomonadota</taxon>
        <taxon>Gammaproteobacteria</taxon>
        <taxon>Pseudomonadales</taxon>
        <taxon>Pseudomonadaceae</taxon>
        <taxon>Pseudomonas</taxon>
    </lineage>
</organism>
<dbReference type="InterPro" id="IPR036390">
    <property type="entry name" value="WH_DNA-bd_sf"/>
</dbReference>
<keyword evidence="4" id="KW-0804">Transcription</keyword>
<evidence type="ECO:0000313" key="6">
    <source>
        <dbReference type="EMBL" id="POF43747.1"/>
    </source>
</evidence>
<evidence type="ECO:0000256" key="1">
    <source>
        <dbReference type="ARBA" id="ARBA00009437"/>
    </source>
</evidence>
<dbReference type="Gene3D" id="1.10.10.10">
    <property type="entry name" value="Winged helix-like DNA-binding domain superfamily/Winged helix DNA-binding domain"/>
    <property type="match status" value="1"/>
</dbReference>
<dbReference type="OrthoDB" id="9786526at2"/>
<dbReference type="Pfam" id="PF00126">
    <property type="entry name" value="HTH_1"/>
    <property type="match status" value="1"/>
</dbReference>
<evidence type="ECO:0000259" key="5">
    <source>
        <dbReference type="PROSITE" id="PS50931"/>
    </source>
</evidence>
<protein>
    <submittedName>
        <fullName evidence="6">LysR family transcriptional regulator</fullName>
    </submittedName>
</protein>
<proteinExistence type="inferred from homology"/>
<dbReference type="PANTHER" id="PTHR30346">
    <property type="entry name" value="TRANSCRIPTIONAL DUAL REGULATOR HCAR-RELATED"/>
    <property type="match status" value="1"/>
</dbReference>
<dbReference type="SUPFAM" id="SSF46785">
    <property type="entry name" value="Winged helix' DNA-binding domain"/>
    <property type="match status" value="1"/>
</dbReference>
<dbReference type="SUPFAM" id="SSF53850">
    <property type="entry name" value="Periplasmic binding protein-like II"/>
    <property type="match status" value="1"/>
</dbReference>
<evidence type="ECO:0000256" key="4">
    <source>
        <dbReference type="ARBA" id="ARBA00023163"/>
    </source>
</evidence>
<dbReference type="GO" id="GO:0003677">
    <property type="term" value="F:DNA binding"/>
    <property type="evidence" value="ECO:0007669"/>
    <property type="project" value="UniProtKB-KW"/>
</dbReference>
<dbReference type="InterPro" id="IPR036388">
    <property type="entry name" value="WH-like_DNA-bd_sf"/>
</dbReference>
<evidence type="ECO:0000313" key="7">
    <source>
        <dbReference type="Proteomes" id="UP000237440"/>
    </source>
</evidence>
<dbReference type="CDD" id="cd08423">
    <property type="entry name" value="PBP2_LTTR_like_6"/>
    <property type="match status" value="1"/>
</dbReference>
<dbReference type="GO" id="GO:0032993">
    <property type="term" value="C:protein-DNA complex"/>
    <property type="evidence" value="ECO:0007669"/>
    <property type="project" value="TreeGrafter"/>
</dbReference>